<dbReference type="EMBL" id="JADJZA010000005">
    <property type="protein sequence ID" value="MBK9296727.1"/>
    <property type="molecule type" value="Genomic_DNA"/>
</dbReference>
<proteinExistence type="predicted"/>
<protein>
    <submittedName>
        <fullName evidence="1">Uncharacterized protein</fullName>
    </submittedName>
</protein>
<organism evidence="1 2">
    <name type="scientific">Candidatus Neomicrothrix subdominans</name>
    <dbReference type="NCBI Taxonomy" id="2954438"/>
    <lineage>
        <taxon>Bacteria</taxon>
        <taxon>Bacillati</taxon>
        <taxon>Actinomycetota</taxon>
        <taxon>Acidimicrobiia</taxon>
        <taxon>Acidimicrobiales</taxon>
        <taxon>Microthrixaceae</taxon>
        <taxon>Candidatus Neomicrothrix</taxon>
    </lineage>
</organism>
<sequence length="389" mass="41107">MAKDADGVYWGRGETASTAEGTKAATLIREDMVTTVSVDAGAFEMVEKFVDPDNGESIVIDDAESWEAIDEWLNAHPDSVYVVAFPTYEIGELSLTTISGWPEARIWDADAPDAPAWPEGDLQASAAAPRVREFDPAWFEQQDYAAPTPLTIDRDGRVTGHVCLWDTCHRGFAELGKCITPPREASLADFHGGVTPLTDGSMLRTGLLTFSDLHTATGQLTREEIMRAVEDTGTQLGPVRAFKDEFGIQVAGGLHDDVTPTEAGRAMAGTPSGDWRGEALYGIHVVNCGAFPVLDGDLTPDDEYRLVLASALPPALQASACGCGGTGPASCSCAEAGAVAASRVIGARVRAADMRAARGGLSSITVEAEPTMGARVAAAIERANQMRAH</sequence>
<dbReference type="Proteomes" id="UP000727993">
    <property type="component" value="Unassembled WGS sequence"/>
</dbReference>
<name>A0A936TE55_9ACTN</name>
<reference evidence="1 2" key="1">
    <citation type="submission" date="2020-10" db="EMBL/GenBank/DDBJ databases">
        <title>Connecting structure to function with the recovery of over 1000 high-quality activated sludge metagenome-assembled genomes encoding full-length rRNA genes using long-read sequencing.</title>
        <authorList>
            <person name="Singleton C.M."/>
            <person name="Petriglieri F."/>
            <person name="Kristensen J.M."/>
            <person name="Kirkegaard R.H."/>
            <person name="Michaelsen T.Y."/>
            <person name="Andersen M.H."/>
            <person name="Karst S.M."/>
            <person name="Dueholm M.S."/>
            <person name="Nielsen P.H."/>
            <person name="Albertsen M."/>
        </authorList>
    </citation>
    <scope>NUCLEOTIDE SEQUENCE [LARGE SCALE GENOMIC DNA]</scope>
    <source>
        <strain evidence="1">Lyne_18-Q3-R50-59_MAXAC.006</strain>
    </source>
</reference>
<gene>
    <name evidence="1" type="ORF">IPN02_07770</name>
</gene>
<dbReference type="AlphaFoldDB" id="A0A936TE55"/>
<comment type="caution">
    <text evidence="1">The sequence shown here is derived from an EMBL/GenBank/DDBJ whole genome shotgun (WGS) entry which is preliminary data.</text>
</comment>
<evidence type="ECO:0000313" key="1">
    <source>
        <dbReference type="EMBL" id="MBK9296727.1"/>
    </source>
</evidence>
<evidence type="ECO:0000313" key="2">
    <source>
        <dbReference type="Proteomes" id="UP000727993"/>
    </source>
</evidence>
<accession>A0A936TE55</accession>